<reference evidence="3 4" key="1">
    <citation type="submission" date="2020-07" db="EMBL/GenBank/DDBJ databases">
        <authorList>
            <person name="Feng H."/>
        </authorList>
    </citation>
    <scope>NUCLEOTIDE SEQUENCE [LARGE SCALE GENOMIC DNA]</scope>
    <source>
        <strain evidence="4">s-11</strain>
    </source>
</reference>
<dbReference type="Pfam" id="PF04023">
    <property type="entry name" value="FeoA"/>
    <property type="match status" value="1"/>
</dbReference>
<dbReference type="OrthoDB" id="9811076at2"/>
<proteinExistence type="predicted"/>
<keyword evidence="1" id="KW-0408">Iron</keyword>
<dbReference type="InterPro" id="IPR008988">
    <property type="entry name" value="Transcriptional_repressor_C"/>
</dbReference>
<evidence type="ECO:0000313" key="3">
    <source>
        <dbReference type="EMBL" id="MBA4542277.1"/>
    </source>
</evidence>
<evidence type="ECO:0000259" key="2">
    <source>
        <dbReference type="SMART" id="SM00899"/>
    </source>
</evidence>
<dbReference type="Proteomes" id="UP000530514">
    <property type="component" value="Unassembled WGS sequence"/>
</dbReference>
<accession>A0A7W2AGJ7</accession>
<name>A0A7W2AGJ7_9BACL</name>
<organism evidence="3 4">
    <name type="scientific">Thermoactinomyces daqus</name>
    <dbReference type="NCBI Taxonomy" id="1329516"/>
    <lineage>
        <taxon>Bacteria</taxon>
        <taxon>Bacillati</taxon>
        <taxon>Bacillota</taxon>
        <taxon>Bacilli</taxon>
        <taxon>Bacillales</taxon>
        <taxon>Thermoactinomycetaceae</taxon>
        <taxon>Thermoactinomyces</taxon>
    </lineage>
</organism>
<keyword evidence="4" id="KW-1185">Reference proteome</keyword>
<dbReference type="Gene3D" id="2.30.30.90">
    <property type="match status" value="1"/>
</dbReference>
<evidence type="ECO:0000256" key="1">
    <source>
        <dbReference type="ARBA" id="ARBA00023004"/>
    </source>
</evidence>
<dbReference type="EMBL" id="JACEIP010000005">
    <property type="protein sequence ID" value="MBA4542277.1"/>
    <property type="molecule type" value="Genomic_DNA"/>
</dbReference>
<dbReference type="SUPFAM" id="SSF50037">
    <property type="entry name" value="C-terminal domain of transcriptional repressors"/>
    <property type="match status" value="1"/>
</dbReference>
<dbReference type="PANTHER" id="PTHR42954">
    <property type="entry name" value="FE(2+) TRANSPORT PROTEIN A"/>
    <property type="match status" value="1"/>
</dbReference>
<feature type="domain" description="Ferrous iron transporter FeoA-like" evidence="2">
    <location>
        <begin position="1"/>
        <end position="74"/>
    </location>
</feature>
<evidence type="ECO:0000313" key="4">
    <source>
        <dbReference type="Proteomes" id="UP000530514"/>
    </source>
</evidence>
<comment type="caution">
    <text evidence="3">The sequence shown here is derived from an EMBL/GenBank/DDBJ whole genome shotgun (WGS) entry which is preliminary data.</text>
</comment>
<dbReference type="InterPro" id="IPR052713">
    <property type="entry name" value="FeoA"/>
</dbReference>
<sequence length="75" mass="8421">MLLTEIKQGDRVRIIDTANVNPIVQQRLVDLDIMEGSVVSVKRILPFRGPIAIEIDGQCIGIRRQEALGIQVERI</sequence>
<protein>
    <submittedName>
        <fullName evidence="3">Ferrous iron transport protein A</fullName>
    </submittedName>
</protein>
<dbReference type="GO" id="GO:0046914">
    <property type="term" value="F:transition metal ion binding"/>
    <property type="evidence" value="ECO:0007669"/>
    <property type="project" value="InterPro"/>
</dbReference>
<dbReference type="PANTHER" id="PTHR42954:SF1">
    <property type="entry name" value="FERROUS IRON TRANSPORTER FEOA DOMAIN-CONTAINING PROTEIN"/>
    <property type="match status" value="1"/>
</dbReference>
<dbReference type="InterPro" id="IPR007167">
    <property type="entry name" value="Fe-transptr_FeoA-like"/>
</dbReference>
<dbReference type="AlphaFoldDB" id="A0A7W2AGJ7"/>
<gene>
    <name evidence="3" type="ORF">H1164_05095</name>
</gene>
<dbReference type="SMART" id="SM00899">
    <property type="entry name" value="FeoA"/>
    <property type="match status" value="1"/>
</dbReference>
<dbReference type="InterPro" id="IPR038157">
    <property type="entry name" value="FeoA_core_dom"/>
</dbReference>